<dbReference type="Proteomes" id="UP000176377">
    <property type="component" value="Unassembled WGS sequence"/>
</dbReference>
<gene>
    <name evidence="1" type="ORF">A2765_05790</name>
</gene>
<protein>
    <submittedName>
        <fullName evidence="1">Uncharacterized protein</fullName>
    </submittedName>
</protein>
<sequence>MKDLEVGEFVQCSEKGLEVHNYSTCFQGVFRVTRIEDKPEGRWVNAEHTTRCMSSWAPQTDFVRMG</sequence>
<proteinExistence type="predicted"/>
<evidence type="ECO:0000313" key="1">
    <source>
        <dbReference type="EMBL" id="OGG58431.1"/>
    </source>
</evidence>
<name>A0A1F6DAP0_9BACT</name>
<evidence type="ECO:0000313" key="2">
    <source>
        <dbReference type="Proteomes" id="UP000176377"/>
    </source>
</evidence>
<comment type="caution">
    <text evidence="1">The sequence shown here is derived from an EMBL/GenBank/DDBJ whole genome shotgun (WGS) entry which is preliminary data.</text>
</comment>
<dbReference type="EMBL" id="MFLA01000033">
    <property type="protein sequence ID" value="OGG58431.1"/>
    <property type="molecule type" value="Genomic_DNA"/>
</dbReference>
<accession>A0A1F6DAP0</accession>
<organism evidence="1 2">
    <name type="scientific">Candidatus Kaiserbacteria bacterium RIFCSPHIGHO2_01_FULL_56_24</name>
    <dbReference type="NCBI Taxonomy" id="1798487"/>
    <lineage>
        <taxon>Bacteria</taxon>
        <taxon>Candidatus Kaiseribacteriota</taxon>
    </lineage>
</organism>
<reference evidence="1 2" key="1">
    <citation type="journal article" date="2016" name="Nat. Commun.">
        <title>Thousands of microbial genomes shed light on interconnected biogeochemical processes in an aquifer system.</title>
        <authorList>
            <person name="Anantharaman K."/>
            <person name="Brown C.T."/>
            <person name="Hug L.A."/>
            <person name="Sharon I."/>
            <person name="Castelle C.J."/>
            <person name="Probst A.J."/>
            <person name="Thomas B.C."/>
            <person name="Singh A."/>
            <person name="Wilkins M.J."/>
            <person name="Karaoz U."/>
            <person name="Brodie E.L."/>
            <person name="Williams K.H."/>
            <person name="Hubbard S.S."/>
            <person name="Banfield J.F."/>
        </authorList>
    </citation>
    <scope>NUCLEOTIDE SEQUENCE [LARGE SCALE GENOMIC DNA]</scope>
</reference>
<dbReference type="AlphaFoldDB" id="A0A1F6DAP0"/>